<dbReference type="AlphaFoldDB" id="A0A8S1JVG7"/>
<proteinExistence type="predicted"/>
<comment type="caution">
    <text evidence="2">The sequence shown here is derived from an EMBL/GenBank/DDBJ whole genome shotgun (WGS) entry which is preliminary data.</text>
</comment>
<reference evidence="2" key="1">
    <citation type="submission" date="2021-01" db="EMBL/GenBank/DDBJ databases">
        <authorList>
            <consortium name="Genoscope - CEA"/>
            <person name="William W."/>
        </authorList>
    </citation>
    <scope>NUCLEOTIDE SEQUENCE</scope>
</reference>
<name>A0A8S1JVG7_9CILI</name>
<organism evidence="2 3">
    <name type="scientific">Paramecium sonneborni</name>
    <dbReference type="NCBI Taxonomy" id="65129"/>
    <lineage>
        <taxon>Eukaryota</taxon>
        <taxon>Sar</taxon>
        <taxon>Alveolata</taxon>
        <taxon>Ciliophora</taxon>
        <taxon>Intramacronucleata</taxon>
        <taxon>Oligohymenophorea</taxon>
        <taxon>Peniculida</taxon>
        <taxon>Parameciidae</taxon>
        <taxon>Paramecium</taxon>
    </lineage>
</organism>
<dbReference type="OrthoDB" id="290954at2759"/>
<feature type="compositionally biased region" description="Polar residues" evidence="1">
    <location>
        <begin position="73"/>
        <end position="88"/>
    </location>
</feature>
<gene>
    <name evidence="2" type="ORF">PSON_ATCC_30995.1.T0010103</name>
</gene>
<keyword evidence="3" id="KW-1185">Reference proteome</keyword>
<evidence type="ECO:0000313" key="3">
    <source>
        <dbReference type="Proteomes" id="UP000692954"/>
    </source>
</evidence>
<dbReference type="EMBL" id="CAJJDN010000001">
    <property type="protein sequence ID" value="CAD8045549.1"/>
    <property type="molecule type" value="Genomic_DNA"/>
</dbReference>
<protein>
    <submittedName>
        <fullName evidence="2">Uncharacterized protein</fullName>
    </submittedName>
</protein>
<dbReference type="Proteomes" id="UP000692954">
    <property type="component" value="Unassembled WGS sequence"/>
</dbReference>
<sequence length="331" mass="39866">MSNKKSIKQKENISIDSRLNILETNLNRVCMQHDALMPIVNEIPHVQKLEQQIKILVKKQEELEKFRDKSRETSTNTSFSDFKNNSQNKPYEKQLNDLTLKMNYLDNQLQELQKKSQGRVEQQFRMVSDTQDLQRLEQFVNEELHNFRSEVQLEYKNIYKELNGLRCDLEYIMNNTKKNKVTQKIQSMNVGPDDKLFVINLLEQETIIEELDHYENENTFRLLYELDYFEQQRESMSTMDPQQTQRESLYLEEKLISLKYQLAASKRKYLFEIKKIEHKFQVINEIIEQNQKYLSYQQQIQTLTQRMSKIVTRVHQNIECIFQKISSLDKR</sequence>
<evidence type="ECO:0000256" key="1">
    <source>
        <dbReference type="SAM" id="MobiDB-lite"/>
    </source>
</evidence>
<evidence type="ECO:0000313" key="2">
    <source>
        <dbReference type="EMBL" id="CAD8045549.1"/>
    </source>
</evidence>
<feature type="region of interest" description="Disordered" evidence="1">
    <location>
        <begin position="66"/>
        <end position="88"/>
    </location>
</feature>
<accession>A0A8S1JVG7</accession>